<reference evidence="2" key="1">
    <citation type="submission" date="2023-07" db="EMBL/GenBank/DDBJ databases">
        <authorList>
            <consortium name="AG Swart"/>
            <person name="Singh M."/>
            <person name="Singh A."/>
            <person name="Seah K."/>
            <person name="Emmerich C."/>
        </authorList>
    </citation>
    <scope>NUCLEOTIDE SEQUENCE</scope>
    <source>
        <strain evidence="2">DP1</strain>
    </source>
</reference>
<feature type="region of interest" description="Disordered" evidence="1">
    <location>
        <begin position="30"/>
        <end position="62"/>
    </location>
</feature>
<accession>A0AAD1XDM1</accession>
<organism evidence="2 3">
    <name type="scientific">Euplotes crassus</name>
    <dbReference type="NCBI Taxonomy" id="5936"/>
    <lineage>
        <taxon>Eukaryota</taxon>
        <taxon>Sar</taxon>
        <taxon>Alveolata</taxon>
        <taxon>Ciliophora</taxon>
        <taxon>Intramacronucleata</taxon>
        <taxon>Spirotrichea</taxon>
        <taxon>Hypotrichia</taxon>
        <taxon>Euplotida</taxon>
        <taxon>Euplotidae</taxon>
        <taxon>Moneuplotes</taxon>
    </lineage>
</organism>
<comment type="caution">
    <text evidence="2">The sequence shown here is derived from an EMBL/GenBank/DDBJ whole genome shotgun (WGS) entry which is preliminary data.</text>
</comment>
<sequence>MKTTREEMPKIKVLNSSFKVLEPPEVIQEVPQETTLRKRKSCSKRATPTKTPTPKPPLKIPQSLLQQSFETDSLSSKEDDPSLGKIEAMFKDYALLPSKEIQEKLDRFLEPYNKSHNTQRCMNFDERSCFNSNNWKKVSNFICKEKGDFRSALRILNGKKYKEYDGVLQTMMNLRPEWSVFQRHSFKRHSNPHKKKMFQNRRSGILRSNTLRFDFKSQNVSPKKASKSYLRIPQMQHMRTREQRKQDPVIDERGITKVVSILRDINKNRKAKDSVKTDSTNSDSESDEEDSKYNNFTKFLEENIKKPTRKIKFRTNTQRTVAEMSNHKIPTFTPIIKKTQCLERLTTDPVRVTQIASPRLDQKAALNKAKSCKNIGESSRYSFPTMQRNDNGFTSSQKSLQNMIDNIRSRAKITRSINLVKQVNRQNPTLQICTSTIRKLSGSHKSSETASSLLPKTQPKSPSILKKTPKKIYGKSPQKRKNLMFFSPQRRVQKKQRICFDLGDLTYMKHLKAKVHA</sequence>
<evidence type="ECO:0000256" key="1">
    <source>
        <dbReference type="SAM" id="MobiDB-lite"/>
    </source>
</evidence>
<protein>
    <submittedName>
        <fullName evidence="2">Uncharacterized protein</fullName>
    </submittedName>
</protein>
<feature type="compositionally biased region" description="Polar residues" evidence="1">
    <location>
        <begin position="448"/>
        <end position="461"/>
    </location>
</feature>
<evidence type="ECO:0000313" key="3">
    <source>
        <dbReference type="Proteomes" id="UP001295684"/>
    </source>
</evidence>
<feature type="region of interest" description="Disordered" evidence="1">
    <location>
        <begin position="441"/>
        <end position="465"/>
    </location>
</feature>
<evidence type="ECO:0000313" key="2">
    <source>
        <dbReference type="EMBL" id="CAI2370570.1"/>
    </source>
</evidence>
<proteinExistence type="predicted"/>
<keyword evidence="3" id="KW-1185">Reference proteome</keyword>
<name>A0AAD1XDM1_EUPCR</name>
<dbReference type="AlphaFoldDB" id="A0AAD1XDM1"/>
<feature type="region of interest" description="Disordered" evidence="1">
    <location>
        <begin position="269"/>
        <end position="292"/>
    </location>
</feature>
<dbReference type="Proteomes" id="UP001295684">
    <property type="component" value="Unassembled WGS sequence"/>
</dbReference>
<dbReference type="EMBL" id="CAMPGE010011759">
    <property type="protein sequence ID" value="CAI2370570.1"/>
    <property type="molecule type" value="Genomic_DNA"/>
</dbReference>
<gene>
    <name evidence="2" type="ORF">ECRASSUSDP1_LOCUS11885</name>
</gene>